<dbReference type="OrthoDB" id="431761at2759"/>
<evidence type="ECO:0000256" key="3">
    <source>
        <dbReference type="RuleBase" id="RU367036"/>
    </source>
</evidence>
<feature type="active site" description="Proton acceptor" evidence="2">
    <location>
        <position position="218"/>
    </location>
</feature>
<evidence type="ECO:0000313" key="7">
    <source>
        <dbReference type="Proteomes" id="UP000591131"/>
    </source>
</evidence>
<sequence>MRSSSPFTLMLTLILPLVLMAEPERQVVEPRMKVGGFTDRVQVSNECSRTTGQEAASNVDATLCLGASKEQSILDSVKGQVVEILQKQGYNGIVKNFELKLVDYATQVVAGINHDMRVQLMPHRDVVRIRVFEPLYSHENQNYEVSQLEFVGKVNDDGKYEETERAIPTAVTINKYPLIVEKKYGIPFLINKEGKGHHIEGEVFSVTPECLKALDQLEGYPNWYDRHLISVKCSDGPQVQKVLVYMRNLVKSPMDWEKEEEGDLYQSYTLQLHKQFYVAGLAERA</sequence>
<keyword evidence="7" id="KW-1185">Reference proteome</keyword>
<dbReference type="InterPro" id="IPR013024">
    <property type="entry name" value="GGCT-like"/>
</dbReference>
<dbReference type="Proteomes" id="UP000591131">
    <property type="component" value="Unassembled WGS sequence"/>
</dbReference>
<dbReference type="SUPFAM" id="SSF54403">
    <property type="entry name" value="Cystatin/monellin"/>
    <property type="match status" value="1"/>
</dbReference>
<gene>
    <name evidence="6" type="ORF">FOL47_000650</name>
</gene>
<dbReference type="GO" id="GO:0061929">
    <property type="term" value="F:gamma-glutamylaminecyclotransferase activity"/>
    <property type="evidence" value="ECO:0007669"/>
    <property type="project" value="InterPro"/>
</dbReference>
<dbReference type="AlphaFoldDB" id="A0A7J6ML70"/>
<evidence type="ECO:0000259" key="5">
    <source>
        <dbReference type="Pfam" id="PF06094"/>
    </source>
</evidence>
<comment type="caution">
    <text evidence="6">The sequence shown here is derived from an EMBL/GenBank/DDBJ whole genome shotgun (WGS) entry which is preliminary data.</text>
</comment>
<dbReference type="InterPro" id="IPR039126">
    <property type="entry name" value="GGACT"/>
</dbReference>
<evidence type="ECO:0000256" key="2">
    <source>
        <dbReference type="PIRSR" id="PIRSR639126-1"/>
    </source>
</evidence>
<keyword evidence="4" id="KW-0732">Signal</keyword>
<dbReference type="CDD" id="cd06661">
    <property type="entry name" value="GGCT_like"/>
    <property type="match status" value="1"/>
</dbReference>
<accession>A0A7J6ML70</accession>
<evidence type="ECO:0000313" key="6">
    <source>
        <dbReference type="EMBL" id="KAF4672342.1"/>
    </source>
</evidence>
<dbReference type="InterPro" id="IPR046350">
    <property type="entry name" value="Cystatin_sf"/>
</dbReference>
<feature type="signal peptide" evidence="4">
    <location>
        <begin position="1"/>
        <end position="21"/>
    </location>
</feature>
<dbReference type="Pfam" id="PF06094">
    <property type="entry name" value="GGACT"/>
    <property type="match status" value="1"/>
</dbReference>
<name>A0A7J6ML70_PERCH</name>
<dbReference type="PANTHER" id="PTHR12510">
    <property type="entry name" value="TROPONIN C-AKIN-1 PROTEIN"/>
    <property type="match status" value="1"/>
</dbReference>
<feature type="chain" id="PRO_5029528176" description="Gamma-glutamylcyclotransferase family protein" evidence="4">
    <location>
        <begin position="22"/>
        <end position="285"/>
    </location>
</feature>
<dbReference type="SUPFAM" id="SSF110857">
    <property type="entry name" value="Gamma-glutamyl cyclotransferase-like"/>
    <property type="match status" value="1"/>
</dbReference>
<dbReference type="PANTHER" id="PTHR12510:SF4">
    <property type="entry name" value="GAMMA-GLUTAMYLAMINECYCLOTRANSFERASE"/>
    <property type="match status" value="1"/>
</dbReference>
<organism evidence="6 7">
    <name type="scientific">Perkinsus chesapeaki</name>
    <name type="common">Clam parasite</name>
    <name type="synonym">Perkinsus andrewsi</name>
    <dbReference type="NCBI Taxonomy" id="330153"/>
    <lineage>
        <taxon>Eukaryota</taxon>
        <taxon>Sar</taxon>
        <taxon>Alveolata</taxon>
        <taxon>Perkinsozoa</taxon>
        <taxon>Perkinsea</taxon>
        <taxon>Perkinsida</taxon>
        <taxon>Perkinsidae</taxon>
        <taxon>Perkinsus</taxon>
    </lineage>
</organism>
<dbReference type="InterPro" id="IPR009288">
    <property type="entry name" value="AIG2-like_dom"/>
</dbReference>
<dbReference type="InterPro" id="IPR036568">
    <property type="entry name" value="GGCT-like_sf"/>
</dbReference>
<dbReference type="InterPro" id="IPR018073">
    <property type="entry name" value="Prot_inh_cystat_CS"/>
</dbReference>
<comment type="similarity">
    <text evidence="1 3">Belongs to the gamma-glutamylcyclotransferase family.</text>
</comment>
<proteinExistence type="inferred from homology"/>
<dbReference type="PROSITE" id="PS00287">
    <property type="entry name" value="CYSTATIN"/>
    <property type="match status" value="1"/>
</dbReference>
<protein>
    <recommendedName>
        <fullName evidence="3">Gamma-glutamylcyclotransferase family protein</fullName>
    </recommendedName>
</protein>
<feature type="domain" description="Gamma-glutamylcyclotransferase AIG2-like" evidence="5">
    <location>
        <begin position="165"/>
        <end position="251"/>
    </location>
</feature>
<evidence type="ECO:0000256" key="4">
    <source>
        <dbReference type="SAM" id="SignalP"/>
    </source>
</evidence>
<evidence type="ECO:0000256" key="1">
    <source>
        <dbReference type="ARBA" id="ARBA00008861"/>
    </source>
</evidence>
<reference evidence="6 7" key="1">
    <citation type="submission" date="2020-04" db="EMBL/GenBank/DDBJ databases">
        <title>Perkinsus chesapeaki whole genome sequence.</title>
        <authorList>
            <person name="Bogema D.R."/>
        </authorList>
    </citation>
    <scope>NUCLEOTIDE SEQUENCE [LARGE SCALE GENOMIC DNA]</scope>
    <source>
        <strain evidence="6">ATCC PRA-425</strain>
    </source>
</reference>
<dbReference type="EMBL" id="JAAPAO010000112">
    <property type="protein sequence ID" value="KAF4672342.1"/>
    <property type="molecule type" value="Genomic_DNA"/>
</dbReference>
<dbReference type="Gene3D" id="3.10.450.10">
    <property type="match status" value="1"/>
</dbReference>
<dbReference type="GO" id="GO:0005829">
    <property type="term" value="C:cytosol"/>
    <property type="evidence" value="ECO:0007669"/>
    <property type="project" value="TreeGrafter"/>
</dbReference>
<dbReference type="Gene3D" id="3.10.490.10">
    <property type="entry name" value="Gamma-glutamyl cyclotransferase-like"/>
    <property type="match status" value="1"/>
</dbReference>